<dbReference type="InterPro" id="IPR001647">
    <property type="entry name" value="HTH_TetR"/>
</dbReference>
<dbReference type="InterPro" id="IPR009057">
    <property type="entry name" value="Homeodomain-like_sf"/>
</dbReference>
<dbReference type="InterPro" id="IPR036271">
    <property type="entry name" value="Tet_transcr_reg_TetR-rel_C_sf"/>
</dbReference>
<dbReference type="GO" id="GO:0003700">
    <property type="term" value="F:DNA-binding transcription factor activity"/>
    <property type="evidence" value="ECO:0007669"/>
    <property type="project" value="TreeGrafter"/>
</dbReference>
<proteinExistence type="predicted"/>
<evidence type="ECO:0000256" key="3">
    <source>
        <dbReference type="ARBA" id="ARBA00023125"/>
    </source>
</evidence>
<dbReference type="PROSITE" id="PS50977">
    <property type="entry name" value="HTH_TETR_2"/>
    <property type="match status" value="1"/>
</dbReference>
<evidence type="ECO:0000256" key="5">
    <source>
        <dbReference type="PROSITE-ProRule" id="PRU00335"/>
    </source>
</evidence>
<dbReference type="AlphaFoldDB" id="A0A939MN07"/>
<gene>
    <name evidence="8" type="ORF">J4H92_05725</name>
</gene>
<dbReference type="PANTHER" id="PTHR30055:SF175">
    <property type="entry name" value="HTH-TYPE TRANSCRIPTIONAL REPRESSOR KSTR2"/>
    <property type="match status" value="1"/>
</dbReference>
<feature type="region of interest" description="Disordered" evidence="6">
    <location>
        <begin position="1"/>
        <end position="27"/>
    </location>
</feature>
<protein>
    <submittedName>
        <fullName evidence="8">TetR/AcrR family transcriptional regulator</fullName>
    </submittedName>
</protein>
<dbReference type="Gene3D" id="1.10.10.60">
    <property type="entry name" value="Homeodomain-like"/>
    <property type="match status" value="1"/>
</dbReference>
<evidence type="ECO:0000259" key="7">
    <source>
        <dbReference type="PROSITE" id="PS50977"/>
    </source>
</evidence>
<keyword evidence="4" id="KW-0804">Transcription</keyword>
<evidence type="ECO:0000256" key="1">
    <source>
        <dbReference type="ARBA" id="ARBA00022491"/>
    </source>
</evidence>
<dbReference type="InterPro" id="IPR050109">
    <property type="entry name" value="HTH-type_TetR-like_transc_reg"/>
</dbReference>
<evidence type="ECO:0000256" key="4">
    <source>
        <dbReference type="ARBA" id="ARBA00023163"/>
    </source>
</evidence>
<comment type="caution">
    <text evidence="8">The sequence shown here is derived from an EMBL/GenBank/DDBJ whole genome shotgun (WGS) entry which is preliminary data.</text>
</comment>
<dbReference type="PANTHER" id="PTHR30055">
    <property type="entry name" value="HTH-TYPE TRANSCRIPTIONAL REGULATOR RUTR"/>
    <property type="match status" value="1"/>
</dbReference>
<dbReference type="Proteomes" id="UP000664382">
    <property type="component" value="Unassembled WGS sequence"/>
</dbReference>
<dbReference type="Gene3D" id="1.10.357.10">
    <property type="entry name" value="Tetracycline Repressor, domain 2"/>
    <property type="match status" value="1"/>
</dbReference>
<evidence type="ECO:0000256" key="6">
    <source>
        <dbReference type="SAM" id="MobiDB-lite"/>
    </source>
</evidence>
<evidence type="ECO:0000256" key="2">
    <source>
        <dbReference type="ARBA" id="ARBA00023015"/>
    </source>
</evidence>
<sequence length="216" mass="24481">MAVSIQSEKAPPEEKNGKTRERRNRNDSVIDEAIAVMSEKGYAATSIQEIADRVGVLKGSLYHYFSSKEELLFRIIEKSHQDTSRISAEVGALDLPPLEHLLEHIRRTSEWFLRNRERAHIYFTEVRNLSGERHAEAIQWGRMFETDVSALVTAGQENGTIRDDLDQRLVTRYIIGTMNNLRSWPSRPGSKKQFGNDQIVDAAVTLIADSIRAGSD</sequence>
<dbReference type="SUPFAM" id="SSF48498">
    <property type="entry name" value="Tetracyclin repressor-like, C-terminal domain"/>
    <property type="match status" value="1"/>
</dbReference>
<dbReference type="RefSeq" id="WP_208097038.1">
    <property type="nucleotide sequence ID" value="NZ_JAGDYM010000005.1"/>
</dbReference>
<accession>A0A939MN07</accession>
<organism evidence="8 9">
    <name type="scientific">Leucobacter weissii</name>
    <dbReference type="NCBI Taxonomy" id="1983706"/>
    <lineage>
        <taxon>Bacteria</taxon>
        <taxon>Bacillati</taxon>
        <taxon>Actinomycetota</taxon>
        <taxon>Actinomycetes</taxon>
        <taxon>Micrococcales</taxon>
        <taxon>Microbacteriaceae</taxon>
        <taxon>Leucobacter</taxon>
    </lineage>
</organism>
<keyword evidence="1" id="KW-0678">Repressor</keyword>
<evidence type="ECO:0000313" key="8">
    <source>
        <dbReference type="EMBL" id="MBO1901446.1"/>
    </source>
</evidence>
<dbReference type="PRINTS" id="PR00455">
    <property type="entry name" value="HTHTETR"/>
</dbReference>
<dbReference type="EMBL" id="JAGDYM010000005">
    <property type="protein sequence ID" value="MBO1901446.1"/>
    <property type="molecule type" value="Genomic_DNA"/>
</dbReference>
<name>A0A939MN07_9MICO</name>
<evidence type="ECO:0000313" key="9">
    <source>
        <dbReference type="Proteomes" id="UP000664382"/>
    </source>
</evidence>
<keyword evidence="9" id="KW-1185">Reference proteome</keyword>
<dbReference type="InterPro" id="IPR041490">
    <property type="entry name" value="KstR2_TetR_C"/>
</dbReference>
<feature type="domain" description="HTH tetR-type" evidence="7">
    <location>
        <begin position="23"/>
        <end position="83"/>
    </location>
</feature>
<dbReference type="SUPFAM" id="SSF46689">
    <property type="entry name" value="Homeodomain-like"/>
    <property type="match status" value="1"/>
</dbReference>
<dbReference type="Pfam" id="PF17932">
    <property type="entry name" value="TetR_C_24"/>
    <property type="match status" value="1"/>
</dbReference>
<feature type="compositionally biased region" description="Basic and acidic residues" evidence="6">
    <location>
        <begin position="10"/>
        <end position="27"/>
    </location>
</feature>
<keyword evidence="2" id="KW-0805">Transcription regulation</keyword>
<dbReference type="GO" id="GO:0000976">
    <property type="term" value="F:transcription cis-regulatory region binding"/>
    <property type="evidence" value="ECO:0007669"/>
    <property type="project" value="TreeGrafter"/>
</dbReference>
<reference evidence="8" key="1">
    <citation type="submission" date="2021-03" db="EMBL/GenBank/DDBJ databases">
        <title>Leucobacter chromiisoli sp. nov., isolated from chromium-containing soil of chemical plant.</title>
        <authorList>
            <person name="Xu Z."/>
        </authorList>
    </citation>
    <scope>NUCLEOTIDE SEQUENCE</scope>
    <source>
        <strain evidence="8">S27</strain>
    </source>
</reference>
<dbReference type="Pfam" id="PF00440">
    <property type="entry name" value="TetR_N"/>
    <property type="match status" value="1"/>
</dbReference>
<feature type="DNA-binding region" description="H-T-H motif" evidence="5">
    <location>
        <begin position="46"/>
        <end position="65"/>
    </location>
</feature>
<keyword evidence="3 5" id="KW-0238">DNA-binding</keyword>